<evidence type="ECO:0000256" key="3">
    <source>
        <dbReference type="ARBA" id="ARBA00022777"/>
    </source>
</evidence>
<organism evidence="6 7">
    <name type="scientific">Candidatus Magnetaquiglobus chichijimensis</name>
    <dbReference type="NCBI Taxonomy" id="3141448"/>
    <lineage>
        <taxon>Bacteria</taxon>
        <taxon>Pseudomonadati</taxon>
        <taxon>Pseudomonadota</taxon>
        <taxon>Magnetococcia</taxon>
        <taxon>Magnetococcales</taxon>
        <taxon>Candidatus Magnetaquicoccaceae</taxon>
        <taxon>Candidatus Magnetaquiglobus</taxon>
    </lineage>
</organism>
<dbReference type="InterPro" id="IPR027417">
    <property type="entry name" value="P-loop_NTPase"/>
</dbReference>
<comment type="function">
    <text evidence="4">Uses inorganic polyphosphate (polyP) as a donor to convert GDP to GTP or ADP to ATP.</text>
</comment>
<dbReference type="EC" id="2.7.4.-" evidence="4"/>
<dbReference type="SUPFAM" id="SSF52540">
    <property type="entry name" value="P-loop containing nucleoside triphosphate hydrolases"/>
    <property type="match status" value="1"/>
</dbReference>
<accession>A0ABQ0C831</accession>
<dbReference type="PANTHER" id="PTHR34383">
    <property type="entry name" value="POLYPHOSPHATE:AMP PHOSPHOTRANSFERASE-RELATED"/>
    <property type="match status" value="1"/>
</dbReference>
<evidence type="ECO:0000256" key="4">
    <source>
        <dbReference type="RuleBase" id="RU369062"/>
    </source>
</evidence>
<keyword evidence="2 4" id="KW-0808">Transferase</keyword>
<reference evidence="6 7" key="2">
    <citation type="submission" date="2024-09" db="EMBL/GenBank/DDBJ databases">
        <title>Draft genome sequence of Candidatus Magnetaquicoccaceae bacterium FCR-1.</title>
        <authorList>
            <person name="Shimoshige H."/>
            <person name="Shimamura S."/>
            <person name="Taoka A."/>
            <person name="Kobayashi H."/>
            <person name="Maekawa T."/>
        </authorList>
    </citation>
    <scope>NUCLEOTIDE SEQUENCE [LARGE SCALE GENOMIC DNA]</scope>
    <source>
        <strain evidence="6 7">FCR-1</strain>
    </source>
</reference>
<keyword evidence="7" id="KW-1185">Reference proteome</keyword>
<dbReference type="InterPro" id="IPR022486">
    <property type="entry name" value="PPK2_PA0141"/>
</dbReference>
<keyword evidence="3 4" id="KW-0418">Kinase</keyword>
<comment type="caution">
    <text evidence="6">The sequence shown here is derived from an EMBL/GenBank/DDBJ whole genome shotgun (WGS) entry which is preliminary data.</text>
</comment>
<dbReference type="GO" id="GO:0008976">
    <property type="term" value="F:polyphosphate kinase activity"/>
    <property type="evidence" value="ECO:0007669"/>
    <property type="project" value="UniProtKB-EC"/>
</dbReference>
<comment type="subunit">
    <text evidence="4">Homotetramer.</text>
</comment>
<dbReference type="EMBL" id="BAAFGK010000004">
    <property type="protein sequence ID" value="GAB0057032.1"/>
    <property type="molecule type" value="Genomic_DNA"/>
</dbReference>
<proteinExistence type="inferred from homology"/>
<sequence>MTDQENPTPVPAPLVSPDGIPFEELIQGRELEIMKLLREQDYLNILTPLQQELVKLQQWVVDQKLKLLILFEGRDAAGKGGTIKRFTEFLSPRICRVVALEKPTELEKHSWYFQRYIAHLPHGGEMVLFDRSWYNRPGVERVMGFCTEAQVEEFHHQLPCIERMITESGIHLVKFWFSVERISQEKRFTSRQTNPLKTWKLSPVDQEAQDHWEDYSRARDDMLQRTNFPDTPWTVIRSDSKKLARINSIRYLLRQFDYPGKNEELLTLDPGIVQGVEDEIGRP</sequence>
<dbReference type="Pfam" id="PF03976">
    <property type="entry name" value="PPK2"/>
    <property type="match status" value="1"/>
</dbReference>
<feature type="domain" description="Polyphosphate kinase-2-related" evidence="5">
    <location>
        <begin position="39"/>
        <end position="262"/>
    </location>
</feature>
<protein>
    <recommendedName>
        <fullName evidence="4">ADP/GDP-polyphosphate phosphotransferase</fullName>
        <ecNumber evidence="4">2.7.4.-</ecNumber>
    </recommendedName>
    <alternativeName>
        <fullName evidence="4">Polyphosphate kinase PPK2</fullName>
    </alternativeName>
</protein>
<dbReference type="NCBIfam" id="TIGR03707">
    <property type="entry name" value="PPK2_P_aer"/>
    <property type="match status" value="1"/>
</dbReference>
<dbReference type="PANTHER" id="PTHR34383:SF1">
    <property type="entry name" value="ADP-POLYPHOSPHATE PHOSPHOTRANSFERASE"/>
    <property type="match status" value="1"/>
</dbReference>
<dbReference type="InterPro" id="IPR016898">
    <property type="entry name" value="Polyphosphate_phosphotransfera"/>
</dbReference>
<dbReference type="Gene3D" id="3.40.50.300">
    <property type="entry name" value="P-loop containing nucleotide triphosphate hydrolases"/>
    <property type="match status" value="1"/>
</dbReference>
<reference evidence="6 7" key="1">
    <citation type="submission" date="2024-05" db="EMBL/GenBank/DDBJ databases">
        <authorList>
            <consortium name="Candidatus Magnetaquicoccaceae bacterium FCR-1 genome sequencing consortium"/>
            <person name="Shimoshige H."/>
            <person name="Shimamura S."/>
            <person name="Taoka A."/>
            <person name="Kobayashi H."/>
            <person name="Maekawa T."/>
        </authorList>
    </citation>
    <scope>NUCLEOTIDE SEQUENCE [LARGE SCALE GENOMIC DNA]</scope>
    <source>
        <strain evidence="6 7">FCR-1</strain>
    </source>
</reference>
<comment type="similarity">
    <text evidence="1 4">Belongs to the polyphosphate kinase 2 (PPK2) family. Class I subfamily.</text>
</comment>
<evidence type="ECO:0000256" key="2">
    <source>
        <dbReference type="ARBA" id="ARBA00022679"/>
    </source>
</evidence>
<dbReference type="RefSeq" id="WP_420904743.1">
    <property type="nucleotide sequence ID" value="NZ_BAAFGK010000004.1"/>
</dbReference>
<evidence type="ECO:0000259" key="5">
    <source>
        <dbReference type="Pfam" id="PF03976"/>
    </source>
</evidence>
<gene>
    <name evidence="6" type="primary">ppk2B</name>
    <name evidence="6" type="ORF">SIID45300_01352</name>
</gene>
<evidence type="ECO:0000313" key="6">
    <source>
        <dbReference type="EMBL" id="GAB0057032.1"/>
    </source>
</evidence>
<dbReference type="Proteomes" id="UP001628193">
    <property type="component" value="Unassembled WGS sequence"/>
</dbReference>
<evidence type="ECO:0000313" key="7">
    <source>
        <dbReference type="Proteomes" id="UP001628193"/>
    </source>
</evidence>
<name>A0ABQ0C831_9PROT</name>
<dbReference type="PIRSF" id="PIRSF028756">
    <property type="entry name" value="PPK2_prd"/>
    <property type="match status" value="1"/>
</dbReference>
<evidence type="ECO:0000256" key="1">
    <source>
        <dbReference type="ARBA" id="ARBA00009924"/>
    </source>
</evidence>
<dbReference type="InterPro" id="IPR022488">
    <property type="entry name" value="PPK2-related"/>
</dbReference>